<keyword evidence="4 13" id="KW-0479">Metal-binding</keyword>
<dbReference type="FunFam" id="1.20.245.10:FF:000002">
    <property type="entry name" value="Lipoxygenase"/>
    <property type="match status" value="1"/>
</dbReference>
<dbReference type="OrthoDB" id="407298at2759"/>
<dbReference type="PROSITE" id="PS00711">
    <property type="entry name" value="LIPOXYGENASE_1"/>
    <property type="match status" value="1"/>
</dbReference>
<dbReference type="PROSITE" id="PS50095">
    <property type="entry name" value="PLAT"/>
    <property type="match status" value="1"/>
</dbReference>
<feature type="domain" description="PLAT" evidence="14">
    <location>
        <begin position="22"/>
        <end position="146"/>
    </location>
</feature>
<comment type="caution">
    <text evidence="12">Lacks conserved residue(s) required for the propagation of feature annotation.</text>
</comment>
<evidence type="ECO:0000256" key="2">
    <source>
        <dbReference type="ARBA" id="ARBA00009419"/>
    </source>
</evidence>
<name>D8RF95_SELML</name>
<keyword evidence="9 13" id="KW-0408">Iron</keyword>
<dbReference type="Gene3D" id="4.10.372.10">
    <property type="entry name" value="Lipoxygenase-1, Domain 3"/>
    <property type="match status" value="1"/>
</dbReference>
<dbReference type="InterPro" id="IPR001024">
    <property type="entry name" value="PLAT/LH2_dom"/>
</dbReference>
<feature type="domain" description="Lipoxygenase" evidence="15">
    <location>
        <begin position="149"/>
        <end position="840"/>
    </location>
</feature>
<proteinExistence type="inferred from homology"/>
<evidence type="ECO:0000313" key="16">
    <source>
        <dbReference type="EMBL" id="EFJ29078.1"/>
    </source>
</evidence>
<sequence length="840" mass="93939">MATVKTVSFDGTLVVHRKNFLNLTDIGAHLVDVASDLFGQNISLQLISTEINPGTKKLTLSKRAAAGGWLVSGGLRATEDVELNVKFEIGDDFGVPGAFTIRNKHPNEFYLKSLTLELPQQQVIEFPCNSWVYNVSRYPNDRIFFSNHLTLPKDTPAGLVDARNQELLNLRGNGTGERKVWERIYDYATYNDLGKPDTDKSLQRPTLGGSAEFPYPRRCRTGRDLEETDKATESQAAGNYYIPSDERFGTTKESDFLTAAIKAAAQSLIPNLEGTFTADETFDSFGEVQNLYVEGVDMSKCKRDDDILDPAEVVQSLSTGDSGSLLMYPIPTVIKANEKGWMSDVEFARQMISGLNPMAIQLLEVFPPESTLDPAVYGTQKSAITEEHIVSQLEGNTVQQALENKKLFILDYHDAYLPYLTKINSIKEIHAYASRTLLYLKADGTLKPIAIELSLPPDSSSKSENKRVFLPPAPGTEDWLWHLAKAHVTTNDSGYHQLISHFLRTHACLEPFIIATHRNLSALHPLNPFLVPHFKNTMSINARARQSLINADGIIEKCFSTRRYSMELSSVVYRTWRFDDQGLPADLLKRGMATPDANSKHGLKLAIDDYPYAADGLEIWDAIERWTQEYVDSCYEDDADIESDNELQAWWTEIVNVGHGDKKDETWWVEMNSKPNLVSVLTTVIWLASAHHAAVNFGQYAYAGYMPNHPTATHREIPREGSEEHKQLLKDPENFFLSAVSTKAEATSVMTTIEILATHSADEEYLGQRIIQNWTNNQAAQSAFTKFSEKLKAVEELIQTRNKDTKLKNRTGPVQIPYTLLFPSSGPGLTGRGIPNSTSI</sequence>
<evidence type="ECO:0000256" key="5">
    <source>
        <dbReference type="ARBA" id="ARBA00022767"/>
    </source>
</evidence>
<evidence type="ECO:0000256" key="9">
    <source>
        <dbReference type="ARBA" id="ARBA00023004"/>
    </source>
</evidence>
<comment type="cofactor">
    <cofactor evidence="1 13">
        <name>Fe cation</name>
        <dbReference type="ChEBI" id="CHEBI:24875"/>
    </cofactor>
</comment>
<evidence type="ECO:0008006" key="18">
    <source>
        <dbReference type="Google" id="ProtNLM"/>
    </source>
</evidence>
<dbReference type="InterPro" id="IPR001246">
    <property type="entry name" value="LipOase_plant"/>
</dbReference>
<dbReference type="Proteomes" id="UP000001514">
    <property type="component" value="Unassembled WGS sequence"/>
</dbReference>
<keyword evidence="3" id="KW-0444">Lipid biosynthesis</keyword>
<evidence type="ECO:0000259" key="14">
    <source>
        <dbReference type="PROSITE" id="PS50095"/>
    </source>
</evidence>
<evidence type="ECO:0000256" key="3">
    <source>
        <dbReference type="ARBA" id="ARBA00022516"/>
    </source>
</evidence>
<evidence type="ECO:0000256" key="8">
    <source>
        <dbReference type="ARBA" id="ARBA00023002"/>
    </source>
</evidence>
<evidence type="ECO:0000259" key="15">
    <source>
        <dbReference type="PROSITE" id="PS51393"/>
    </source>
</evidence>
<dbReference type="GO" id="GO:0016702">
    <property type="term" value="F:oxidoreductase activity, acting on single donors with incorporation of molecular oxygen, incorporation of two atoms of oxygen"/>
    <property type="evidence" value="ECO:0000318"/>
    <property type="project" value="GO_Central"/>
</dbReference>
<dbReference type="InterPro" id="IPR042057">
    <property type="entry name" value="Lipoxy_PLAT/LH2"/>
</dbReference>
<dbReference type="GO" id="GO:0006633">
    <property type="term" value="P:fatty acid biosynthetic process"/>
    <property type="evidence" value="ECO:0007669"/>
    <property type="project" value="UniProtKB-KW"/>
</dbReference>
<keyword evidence="7 13" id="KW-0223">Dioxygenase</keyword>
<dbReference type="GO" id="GO:0046872">
    <property type="term" value="F:metal ion binding"/>
    <property type="evidence" value="ECO:0007669"/>
    <property type="project" value="UniProtKB-KW"/>
</dbReference>
<organism evidence="17">
    <name type="scientific">Selaginella moellendorffii</name>
    <name type="common">Spikemoss</name>
    <dbReference type="NCBI Taxonomy" id="88036"/>
    <lineage>
        <taxon>Eukaryota</taxon>
        <taxon>Viridiplantae</taxon>
        <taxon>Streptophyta</taxon>
        <taxon>Embryophyta</taxon>
        <taxon>Tracheophyta</taxon>
        <taxon>Lycopodiopsida</taxon>
        <taxon>Selaginellales</taxon>
        <taxon>Selaginellaceae</taxon>
        <taxon>Selaginella</taxon>
    </lineage>
</organism>
<keyword evidence="5" id="KW-0925">Oxylipin biosynthesis</keyword>
<dbReference type="InterPro" id="IPR013819">
    <property type="entry name" value="LipOase_C"/>
</dbReference>
<dbReference type="FunFam" id="3.10.450.60:FF:000002">
    <property type="entry name" value="Lipoxygenase"/>
    <property type="match status" value="1"/>
</dbReference>
<dbReference type="GO" id="GO:0034440">
    <property type="term" value="P:lipid oxidation"/>
    <property type="evidence" value="ECO:0000318"/>
    <property type="project" value="GO_Central"/>
</dbReference>
<accession>D8RF95</accession>
<dbReference type="InterPro" id="IPR020833">
    <property type="entry name" value="LipOase_Fe_BS"/>
</dbReference>
<dbReference type="AlphaFoldDB" id="D8RF95"/>
<evidence type="ECO:0000256" key="1">
    <source>
        <dbReference type="ARBA" id="ARBA00001962"/>
    </source>
</evidence>
<dbReference type="FunCoup" id="D8RF95">
    <property type="interactions" value="178"/>
</dbReference>
<evidence type="ECO:0000256" key="12">
    <source>
        <dbReference type="PROSITE-ProRule" id="PRU00152"/>
    </source>
</evidence>
<protein>
    <recommendedName>
        <fullName evidence="18">Lipoxygenase</fullName>
    </recommendedName>
</protein>
<evidence type="ECO:0000256" key="6">
    <source>
        <dbReference type="ARBA" id="ARBA00022832"/>
    </source>
</evidence>
<dbReference type="InterPro" id="IPR027433">
    <property type="entry name" value="Lipoxygenase_dom_3"/>
</dbReference>
<keyword evidence="11" id="KW-0275">Fatty acid biosynthesis</keyword>
<evidence type="ECO:0000256" key="10">
    <source>
        <dbReference type="ARBA" id="ARBA00023098"/>
    </source>
</evidence>
<evidence type="ECO:0000256" key="4">
    <source>
        <dbReference type="ARBA" id="ARBA00022723"/>
    </source>
</evidence>
<dbReference type="SUPFAM" id="SSF49723">
    <property type="entry name" value="Lipase/lipooxygenase domain (PLAT/LH2 domain)"/>
    <property type="match status" value="1"/>
</dbReference>
<dbReference type="Gramene" id="EFJ29078">
    <property type="protein sequence ID" value="EFJ29078"/>
    <property type="gene ID" value="SELMODRAFT_170977"/>
</dbReference>
<dbReference type="SMART" id="SM00308">
    <property type="entry name" value="LH2"/>
    <property type="match status" value="1"/>
</dbReference>
<dbReference type="InterPro" id="IPR036392">
    <property type="entry name" value="PLAT/LH2_dom_sf"/>
</dbReference>
<evidence type="ECO:0000256" key="7">
    <source>
        <dbReference type="ARBA" id="ARBA00022964"/>
    </source>
</evidence>
<keyword evidence="17" id="KW-1185">Reference proteome</keyword>
<dbReference type="InterPro" id="IPR000907">
    <property type="entry name" value="LipOase"/>
</dbReference>
<dbReference type="eggNOG" id="ENOG502QVKD">
    <property type="taxonomic scope" value="Eukaryota"/>
</dbReference>
<dbReference type="STRING" id="88036.D8RF95"/>
<evidence type="ECO:0000256" key="13">
    <source>
        <dbReference type="RuleBase" id="RU003974"/>
    </source>
</evidence>
<dbReference type="Gene3D" id="1.20.245.10">
    <property type="entry name" value="Lipoxygenase-1, Domain 5"/>
    <property type="match status" value="1"/>
</dbReference>
<dbReference type="PRINTS" id="PR00087">
    <property type="entry name" value="LIPOXYGENASE"/>
</dbReference>
<reference evidence="16 17" key="1">
    <citation type="journal article" date="2011" name="Science">
        <title>The Selaginella genome identifies genetic changes associated with the evolution of vascular plants.</title>
        <authorList>
            <person name="Banks J.A."/>
            <person name="Nishiyama T."/>
            <person name="Hasebe M."/>
            <person name="Bowman J.L."/>
            <person name="Gribskov M."/>
            <person name="dePamphilis C."/>
            <person name="Albert V.A."/>
            <person name="Aono N."/>
            <person name="Aoyama T."/>
            <person name="Ambrose B.A."/>
            <person name="Ashton N.W."/>
            <person name="Axtell M.J."/>
            <person name="Barker E."/>
            <person name="Barker M.S."/>
            <person name="Bennetzen J.L."/>
            <person name="Bonawitz N.D."/>
            <person name="Chapple C."/>
            <person name="Cheng C."/>
            <person name="Correa L.G."/>
            <person name="Dacre M."/>
            <person name="DeBarry J."/>
            <person name="Dreyer I."/>
            <person name="Elias M."/>
            <person name="Engstrom E.M."/>
            <person name="Estelle M."/>
            <person name="Feng L."/>
            <person name="Finet C."/>
            <person name="Floyd S.K."/>
            <person name="Frommer W.B."/>
            <person name="Fujita T."/>
            <person name="Gramzow L."/>
            <person name="Gutensohn M."/>
            <person name="Harholt J."/>
            <person name="Hattori M."/>
            <person name="Heyl A."/>
            <person name="Hirai T."/>
            <person name="Hiwatashi Y."/>
            <person name="Ishikawa M."/>
            <person name="Iwata M."/>
            <person name="Karol K.G."/>
            <person name="Koehler B."/>
            <person name="Kolukisaoglu U."/>
            <person name="Kubo M."/>
            <person name="Kurata T."/>
            <person name="Lalonde S."/>
            <person name="Li K."/>
            <person name="Li Y."/>
            <person name="Litt A."/>
            <person name="Lyons E."/>
            <person name="Manning G."/>
            <person name="Maruyama T."/>
            <person name="Michael T.P."/>
            <person name="Mikami K."/>
            <person name="Miyazaki S."/>
            <person name="Morinaga S."/>
            <person name="Murata T."/>
            <person name="Mueller-Roeber B."/>
            <person name="Nelson D.R."/>
            <person name="Obara M."/>
            <person name="Oguri Y."/>
            <person name="Olmstead R.G."/>
            <person name="Onodera N."/>
            <person name="Petersen B.L."/>
            <person name="Pils B."/>
            <person name="Prigge M."/>
            <person name="Rensing S.A."/>
            <person name="Riano-Pachon D.M."/>
            <person name="Roberts A.W."/>
            <person name="Sato Y."/>
            <person name="Scheller H.V."/>
            <person name="Schulz B."/>
            <person name="Schulz C."/>
            <person name="Shakirov E.V."/>
            <person name="Shibagaki N."/>
            <person name="Shinohara N."/>
            <person name="Shippen D.E."/>
            <person name="Soerensen I."/>
            <person name="Sotooka R."/>
            <person name="Sugimoto N."/>
            <person name="Sugita M."/>
            <person name="Sumikawa N."/>
            <person name="Tanurdzic M."/>
            <person name="Theissen G."/>
            <person name="Ulvskov P."/>
            <person name="Wakazuki S."/>
            <person name="Weng J.K."/>
            <person name="Willats W.W."/>
            <person name="Wipf D."/>
            <person name="Wolf P.G."/>
            <person name="Yang L."/>
            <person name="Zimmer A.D."/>
            <person name="Zhu Q."/>
            <person name="Mitros T."/>
            <person name="Hellsten U."/>
            <person name="Loque D."/>
            <person name="Otillar R."/>
            <person name="Salamov A."/>
            <person name="Schmutz J."/>
            <person name="Shapiro H."/>
            <person name="Lindquist E."/>
            <person name="Lucas S."/>
            <person name="Rokhsar D."/>
            <person name="Grigoriev I.V."/>
        </authorList>
    </citation>
    <scope>NUCLEOTIDE SEQUENCE [LARGE SCALE GENOMIC DNA]</scope>
</reference>
<dbReference type="PRINTS" id="PR00468">
    <property type="entry name" value="PLTLPOXGNASE"/>
</dbReference>
<comment type="similarity">
    <text evidence="2 13">Belongs to the lipoxygenase family.</text>
</comment>
<keyword evidence="6" id="KW-0276">Fatty acid metabolism</keyword>
<gene>
    <name evidence="16" type="ORF">SELMODRAFT_170977</name>
</gene>
<dbReference type="PANTHER" id="PTHR11771">
    <property type="entry name" value="LIPOXYGENASE"/>
    <property type="match status" value="1"/>
</dbReference>
<dbReference type="SUPFAM" id="SSF48484">
    <property type="entry name" value="Lipoxigenase"/>
    <property type="match status" value="1"/>
</dbReference>
<dbReference type="CDD" id="cd01751">
    <property type="entry name" value="PLAT_LH2"/>
    <property type="match status" value="1"/>
</dbReference>
<keyword evidence="10" id="KW-0443">Lipid metabolism</keyword>
<dbReference type="Gene3D" id="3.10.450.60">
    <property type="match status" value="1"/>
</dbReference>
<keyword evidence="8 13" id="KW-0560">Oxidoreductase</keyword>
<dbReference type="Pfam" id="PF01477">
    <property type="entry name" value="PLAT"/>
    <property type="match status" value="1"/>
</dbReference>
<dbReference type="Pfam" id="PF00305">
    <property type="entry name" value="Lipoxygenase"/>
    <property type="match status" value="1"/>
</dbReference>
<evidence type="ECO:0000313" key="17">
    <source>
        <dbReference type="Proteomes" id="UP000001514"/>
    </source>
</evidence>
<dbReference type="InParanoid" id="D8RF95"/>
<dbReference type="Gene3D" id="2.60.60.20">
    <property type="entry name" value="PLAT/LH2 domain"/>
    <property type="match status" value="1"/>
</dbReference>
<dbReference type="PROSITE" id="PS51393">
    <property type="entry name" value="LIPOXYGENASE_3"/>
    <property type="match status" value="1"/>
</dbReference>
<dbReference type="EMBL" id="GL377578">
    <property type="protein sequence ID" value="EFJ29078.1"/>
    <property type="molecule type" value="Genomic_DNA"/>
</dbReference>
<dbReference type="GO" id="GO:0031408">
    <property type="term" value="P:oxylipin biosynthetic process"/>
    <property type="evidence" value="ECO:0007669"/>
    <property type="project" value="UniProtKB-KW"/>
</dbReference>
<evidence type="ECO:0000256" key="11">
    <source>
        <dbReference type="ARBA" id="ARBA00023160"/>
    </source>
</evidence>
<dbReference type="KEGG" id="smo:SELMODRAFT_170977"/>
<dbReference type="HOGENOM" id="CLU_004282_0_0_1"/>
<dbReference type="OMA" id="WTADNDI"/>
<dbReference type="Gene3D" id="4.10.375.10">
    <property type="entry name" value="Lipoxygenase-1, Domain 2"/>
    <property type="match status" value="1"/>
</dbReference>
<dbReference type="InterPro" id="IPR036226">
    <property type="entry name" value="LipOase_C_sf"/>
</dbReference>